<dbReference type="EMBL" id="CP051180">
    <property type="protein sequence ID" value="QIZ77776.1"/>
    <property type="molecule type" value="Genomic_DNA"/>
</dbReference>
<gene>
    <name evidence="1" type="ORF">HER31_13240</name>
</gene>
<keyword evidence="2" id="KW-1185">Reference proteome</keyword>
<organism evidence="1 2">
    <name type="scientific">Ferrimonas lipolytica</name>
    <dbReference type="NCBI Taxonomy" id="2724191"/>
    <lineage>
        <taxon>Bacteria</taxon>
        <taxon>Pseudomonadati</taxon>
        <taxon>Pseudomonadota</taxon>
        <taxon>Gammaproteobacteria</taxon>
        <taxon>Alteromonadales</taxon>
        <taxon>Ferrimonadaceae</taxon>
        <taxon>Ferrimonas</taxon>
    </lineage>
</organism>
<proteinExistence type="predicted"/>
<name>A0A6H1UHT1_9GAMM</name>
<dbReference type="RefSeq" id="WP_168661087.1">
    <property type="nucleotide sequence ID" value="NZ_CP051180.1"/>
</dbReference>
<accession>A0A6H1UHT1</accession>
<evidence type="ECO:0000313" key="2">
    <source>
        <dbReference type="Proteomes" id="UP000501602"/>
    </source>
</evidence>
<dbReference type="Pfam" id="PF11661">
    <property type="entry name" value="DUF2986"/>
    <property type="match status" value="1"/>
</dbReference>
<dbReference type="InterPro" id="IPR021677">
    <property type="entry name" value="DUF2986"/>
</dbReference>
<protein>
    <submittedName>
        <fullName evidence="1">DUF2986 domain-containing protein</fullName>
    </submittedName>
</protein>
<dbReference type="Proteomes" id="UP000501602">
    <property type="component" value="Chromosome"/>
</dbReference>
<sequence>MNRKKKVKQTLLKQVKKNKAKLAPSSKPKYISKADREAIAVEAEEHNVVDDNIT</sequence>
<dbReference type="AlphaFoldDB" id="A0A6H1UHT1"/>
<reference evidence="1 2" key="1">
    <citation type="submission" date="2020-04" db="EMBL/GenBank/DDBJ databases">
        <title>Ferrimonas sp. S7 isolated from sea water.</title>
        <authorList>
            <person name="Bae S.S."/>
            <person name="Baek K."/>
        </authorList>
    </citation>
    <scope>NUCLEOTIDE SEQUENCE [LARGE SCALE GENOMIC DNA]</scope>
    <source>
        <strain evidence="1 2">S7</strain>
    </source>
</reference>
<evidence type="ECO:0000313" key="1">
    <source>
        <dbReference type="EMBL" id="QIZ77776.1"/>
    </source>
</evidence>
<dbReference type="KEGG" id="fes:HER31_13240"/>